<accession>A0AAQ3NHN3</accession>
<proteinExistence type="predicted"/>
<name>A0AAQ3NHN3_VIGMU</name>
<dbReference type="Proteomes" id="UP001374535">
    <property type="component" value="Chromosome 5"/>
</dbReference>
<organism evidence="1 2">
    <name type="scientific">Vigna mungo</name>
    <name type="common">Black gram</name>
    <name type="synonym">Phaseolus mungo</name>
    <dbReference type="NCBI Taxonomy" id="3915"/>
    <lineage>
        <taxon>Eukaryota</taxon>
        <taxon>Viridiplantae</taxon>
        <taxon>Streptophyta</taxon>
        <taxon>Embryophyta</taxon>
        <taxon>Tracheophyta</taxon>
        <taxon>Spermatophyta</taxon>
        <taxon>Magnoliopsida</taxon>
        <taxon>eudicotyledons</taxon>
        <taxon>Gunneridae</taxon>
        <taxon>Pentapetalae</taxon>
        <taxon>rosids</taxon>
        <taxon>fabids</taxon>
        <taxon>Fabales</taxon>
        <taxon>Fabaceae</taxon>
        <taxon>Papilionoideae</taxon>
        <taxon>50 kb inversion clade</taxon>
        <taxon>NPAAA clade</taxon>
        <taxon>indigoferoid/millettioid clade</taxon>
        <taxon>Phaseoleae</taxon>
        <taxon>Vigna</taxon>
    </lineage>
</organism>
<gene>
    <name evidence="1" type="ORF">V8G54_014427</name>
</gene>
<evidence type="ECO:0000313" key="2">
    <source>
        <dbReference type="Proteomes" id="UP001374535"/>
    </source>
</evidence>
<protein>
    <submittedName>
        <fullName evidence="1">Uncharacterized protein</fullName>
    </submittedName>
</protein>
<evidence type="ECO:0000313" key="1">
    <source>
        <dbReference type="EMBL" id="WVZ09897.1"/>
    </source>
</evidence>
<dbReference type="EMBL" id="CP144696">
    <property type="protein sequence ID" value="WVZ09897.1"/>
    <property type="molecule type" value="Genomic_DNA"/>
</dbReference>
<sequence>MMVGNEGNHAPEFRLTSLDRACTTRGSSTASGFFVFQVAKTRVARREVLVCLGGLYSGIDEVVLILSQSGENVGQTHDWRDLVAKKMKDDIPGTMFGAGNAFGPFHVLYEMR</sequence>
<keyword evidence="2" id="KW-1185">Reference proteome</keyword>
<dbReference type="AlphaFoldDB" id="A0AAQ3NHN3"/>
<reference evidence="1 2" key="1">
    <citation type="journal article" date="2023" name="Life. Sci Alliance">
        <title>Evolutionary insights into 3D genome organization and epigenetic landscape of Vigna mungo.</title>
        <authorList>
            <person name="Junaid A."/>
            <person name="Singh B."/>
            <person name="Bhatia S."/>
        </authorList>
    </citation>
    <scope>NUCLEOTIDE SEQUENCE [LARGE SCALE GENOMIC DNA]</scope>
    <source>
        <strain evidence="1">Urdbean</strain>
    </source>
</reference>